<dbReference type="Gene3D" id="3.90.79.10">
    <property type="entry name" value="Nucleoside Triphosphate Pyrophosphohydrolase"/>
    <property type="match status" value="1"/>
</dbReference>
<dbReference type="InterPro" id="IPR051325">
    <property type="entry name" value="Nudix_hydrolase_domain"/>
</dbReference>
<protein>
    <submittedName>
        <fullName evidence="5">8-oxo-dGTP diphosphatase</fullName>
    </submittedName>
</protein>
<evidence type="ECO:0000259" key="4">
    <source>
        <dbReference type="PROSITE" id="PS51462"/>
    </source>
</evidence>
<dbReference type="GO" id="GO:0006167">
    <property type="term" value="P:AMP biosynthetic process"/>
    <property type="evidence" value="ECO:0007669"/>
    <property type="project" value="TreeGrafter"/>
</dbReference>
<evidence type="ECO:0000256" key="2">
    <source>
        <dbReference type="ARBA" id="ARBA00022801"/>
    </source>
</evidence>
<gene>
    <name evidence="5" type="ORF">SAMN05428998_1493</name>
</gene>
<evidence type="ECO:0000313" key="5">
    <source>
        <dbReference type="EMBL" id="SMF83243.1"/>
    </source>
</evidence>
<keyword evidence="2 3" id="KW-0378">Hydrolase</keyword>
<dbReference type="STRING" id="560819.SAMN05428998_1493"/>
<feature type="domain" description="Nudix hydrolase" evidence="4">
    <location>
        <begin position="14"/>
        <end position="142"/>
    </location>
</feature>
<evidence type="ECO:0000256" key="1">
    <source>
        <dbReference type="ARBA" id="ARBA00001946"/>
    </source>
</evidence>
<dbReference type="GO" id="GO:0006754">
    <property type="term" value="P:ATP biosynthetic process"/>
    <property type="evidence" value="ECO:0007669"/>
    <property type="project" value="TreeGrafter"/>
</dbReference>
<dbReference type="InterPro" id="IPR000086">
    <property type="entry name" value="NUDIX_hydrolase_dom"/>
</dbReference>
<dbReference type="PANTHER" id="PTHR21340">
    <property type="entry name" value="DIADENOSINE 5,5-P1,P4-TETRAPHOSPHATE PYROPHOSPHOHYDROLASE MUTT"/>
    <property type="match status" value="1"/>
</dbReference>
<organism evidence="5 6">
    <name type="scientific">Tistlia consotensis USBA 355</name>
    <dbReference type="NCBI Taxonomy" id="560819"/>
    <lineage>
        <taxon>Bacteria</taxon>
        <taxon>Pseudomonadati</taxon>
        <taxon>Pseudomonadota</taxon>
        <taxon>Alphaproteobacteria</taxon>
        <taxon>Rhodospirillales</taxon>
        <taxon>Rhodovibrionaceae</taxon>
        <taxon>Tistlia</taxon>
    </lineage>
</organism>
<proteinExistence type="inferred from homology"/>
<evidence type="ECO:0000256" key="3">
    <source>
        <dbReference type="RuleBase" id="RU003476"/>
    </source>
</evidence>
<dbReference type="SUPFAM" id="SSF55811">
    <property type="entry name" value="Nudix"/>
    <property type="match status" value="1"/>
</dbReference>
<dbReference type="PRINTS" id="PR00502">
    <property type="entry name" value="NUDIXFAMILY"/>
</dbReference>
<dbReference type="RefSeq" id="WP_085127084.1">
    <property type="nucleotide sequence ID" value="NZ_FWZX01000049.1"/>
</dbReference>
<dbReference type="PANTHER" id="PTHR21340:SF0">
    <property type="entry name" value="BIS(5'-NUCLEOSYL)-TETRAPHOSPHATASE [ASYMMETRICAL]"/>
    <property type="match status" value="1"/>
</dbReference>
<sequence>MIDFDAPEPGRDYVKRPGSYAIAFKPGSGLLLVETRDGWEIPGGGIEPGETGEQALARELLEETGYRLVEARPLVCVRQWLTKPVEGKFFHKYATFYQVALEDSGHPPSEAGHRPFWGSPAEAYGRMAESSHEWILGLVVERLLEKLRAA</sequence>
<dbReference type="InterPro" id="IPR020476">
    <property type="entry name" value="Nudix_hydrolase"/>
</dbReference>
<reference evidence="5 6" key="1">
    <citation type="submission" date="2017-04" db="EMBL/GenBank/DDBJ databases">
        <authorList>
            <person name="Afonso C.L."/>
            <person name="Miller P.J."/>
            <person name="Scott M.A."/>
            <person name="Spackman E."/>
            <person name="Goraichik I."/>
            <person name="Dimitrov K.M."/>
            <person name="Suarez D.L."/>
            <person name="Swayne D.E."/>
        </authorList>
    </citation>
    <scope>NUCLEOTIDE SEQUENCE [LARGE SCALE GENOMIC DNA]</scope>
    <source>
        <strain evidence="5 6">USBA 355</strain>
    </source>
</reference>
<evidence type="ECO:0000313" key="6">
    <source>
        <dbReference type="Proteomes" id="UP000192917"/>
    </source>
</evidence>
<dbReference type="GO" id="GO:0004081">
    <property type="term" value="F:bis(5'-nucleosyl)-tetraphosphatase (asymmetrical) activity"/>
    <property type="evidence" value="ECO:0007669"/>
    <property type="project" value="TreeGrafter"/>
</dbReference>
<dbReference type="AlphaFoldDB" id="A0A1Y6CYI1"/>
<dbReference type="PROSITE" id="PS00893">
    <property type="entry name" value="NUDIX_BOX"/>
    <property type="match status" value="1"/>
</dbReference>
<keyword evidence="6" id="KW-1185">Reference proteome</keyword>
<dbReference type="PROSITE" id="PS51462">
    <property type="entry name" value="NUDIX"/>
    <property type="match status" value="1"/>
</dbReference>
<dbReference type="Proteomes" id="UP000192917">
    <property type="component" value="Unassembled WGS sequence"/>
</dbReference>
<dbReference type="InterPro" id="IPR015797">
    <property type="entry name" value="NUDIX_hydrolase-like_dom_sf"/>
</dbReference>
<dbReference type="EMBL" id="FWZX01000049">
    <property type="protein sequence ID" value="SMF83243.1"/>
    <property type="molecule type" value="Genomic_DNA"/>
</dbReference>
<accession>A0A1Y6CYI1</accession>
<comment type="cofactor">
    <cofactor evidence="1">
        <name>Mg(2+)</name>
        <dbReference type="ChEBI" id="CHEBI:18420"/>
    </cofactor>
</comment>
<comment type="similarity">
    <text evidence="3">Belongs to the Nudix hydrolase family.</text>
</comment>
<name>A0A1Y6CYI1_9PROT</name>
<dbReference type="Pfam" id="PF00293">
    <property type="entry name" value="NUDIX"/>
    <property type="match status" value="1"/>
</dbReference>
<dbReference type="InterPro" id="IPR020084">
    <property type="entry name" value="NUDIX_hydrolase_CS"/>
</dbReference>